<keyword evidence="3" id="KW-1185">Reference proteome</keyword>
<dbReference type="AlphaFoldDB" id="A0A316TYB6"/>
<comment type="caution">
    <text evidence="2">The sequence shown here is derived from an EMBL/GenBank/DDBJ whole genome shotgun (WGS) entry which is preliminary data.</text>
</comment>
<reference evidence="2 3" key="1">
    <citation type="submission" date="2018-05" db="EMBL/GenBank/DDBJ databases">
        <title>Rhodohalobacter halophilus gen. nov., sp. nov., a moderately halophilic member of the family Balneolaceae.</title>
        <authorList>
            <person name="Liu Z.-W."/>
        </authorList>
    </citation>
    <scope>NUCLEOTIDE SEQUENCE [LARGE SCALE GENOMIC DNA]</scope>
    <source>
        <strain evidence="2 3">8A47</strain>
    </source>
</reference>
<gene>
    <name evidence="2" type="ORF">DDZ15_01505</name>
</gene>
<proteinExistence type="predicted"/>
<dbReference type="OrthoDB" id="5951444at2"/>
<organism evidence="2 3">
    <name type="scientific">Rhodohalobacter mucosus</name>
    <dbReference type="NCBI Taxonomy" id="2079485"/>
    <lineage>
        <taxon>Bacteria</taxon>
        <taxon>Pseudomonadati</taxon>
        <taxon>Balneolota</taxon>
        <taxon>Balneolia</taxon>
        <taxon>Balneolales</taxon>
        <taxon>Balneolaceae</taxon>
        <taxon>Rhodohalobacter</taxon>
    </lineage>
</organism>
<dbReference type="InterPro" id="IPR014922">
    <property type="entry name" value="YdhG-like"/>
</dbReference>
<dbReference type="EMBL" id="QGGB01000002">
    <property type="protein sequence ID" value="PWN07724.1"/>
    <property type="molecule type" value="Genomic_DNA"/>
</dbReference>
<dbReference type="SUPFAM" id="SSF159888">
    <property type="entry name" value="YdhG-like"/>
    <property type="match status" value="1"/>
</dbReference>
<dbReference type="Proteomes" id="UP000245533">
    <property type="component" value="Unassembled WGS sequence"/>
</dbReference>
<accession>A0A316TYB6</accession>
<protein>
    <submittedName>
        <fullName evidence="2">DUF1801 domain-containing protein</fullName>
    </submittedName>
</protein>
<dbReference type="RefSeq" id="WP_109644144.1">
    <property type="nucleotide sequence ID" value="NZ_QGGB01000002.1"/>
</dbReference>
<evidence type="ECO:0000259" key="1">
    <source>
        <dbReference type="Pfam" id="PF08818"/>
    </source>
</evidence>
<evidence type="ECO:0000313" key="3">
    <source>
        <dbReference type="Proteomes" id="UP000245533"/>
    </source>
</evidence>
<dbReference type="Pfam" id="PF08818">
    <property type="entry name" value="DUF1801"/>
    <property type="match status" value="1"/>
</dbReference>
<feature type="domain" description="YdhG-like" evidence="1">
    <location>
        <begin position="26"/>
        <end position="130"/>
    </location>
</feature>
<sequence length="141" mass="16042">MSSSNKTVPTPISPDSLIRAIEQEDKRRDAAKLMDIMKSVTGEQPVVWGDSIIGFGTYHYKYESGREGDYFLTGFSPRKNNFSIYIMAGSDRFPGLMNKLGKFKSGKSCLYVKRLQDINESVLRELIANSIKWMKEKYPSI</sequence>
<name>A0A316TYB6_9BACT</name>
<evidence type="ECO:0000313" key="2">
    <source>
        <dbReference type="EMBL" id="PWN07724.1"/>
    </source>
</evidence>